<gene>
    <name evidence="2" type="ORF">C2845_PM09G05890</name>
</gene>
<comment type="caution">
    <text evidence="2">The sequence shown here is derived from an EMBL/GenBank/DDBJ whole genome shotgun (WGS) entry which is preliminary data.</text>
</comment>
<sequence>MADESKEGIESASASRCWLLGRPAGEPPGTRALAFPSFPTDDDDDDRGNRHCQCVDKTGLAICHDGRWQPPIRLERLGVGRLEQISVYQMNERRATGILEAGEEKNNRGTKHLLQVKIIMDLI</sequence>
<dbReference type="Proteomes" id="UP000275267">
    <property type="component" value="Unassembled WGS sequence"/>
</dbReference>
<proteinExistence type="predicted"/>
<protein>
    <submittedName>
        <fullName evidence="2">Uncharacterized protein</fullName>
    </submittedName>
</protein>
<evidence type="ECO:0000313" key="3">
    <source>
        <dbReference type="Proteomes" id="UP000275267"/>
    </source>
</evidence>
<accession>A0A3L6S197</accession>
<name>A0A3L6S197_PANMI</name>
<organism evidence="2 3">
    <name type="scientific">Panicum miliaceum</name>
    <name type="common">Proso millet</name>
    <name type="synonym">Broomcorn millet</name>
    <dbReference type="NCBI Taxonomy" id="4540"/>
    <lineage>
        <taxon>Eukaryota</taxon>
        <taxon>Viridiplantae</taxon>
        <taxon>Streptophyta</taxon>
        <taxon>Embryophyta</taxon>
        <taxon>Tracheophyta</taxon>
        <taxon>Spermatophyta</taxon>
        <taxon>Magnoliopsida</taxon>
        <taxon>Liliopsida</taxon>
        <taxon>Poales</taxon>
        <taxon>Poaceae</taxon>
        <taxon>PACMAD clade</taxon>
        <taxon>Panicoideae</taxon>
        <taxon>Panicodae</taxon>
        <taxon>Paniceae</taxon>
        <taxon>Panicinae</taxon>
        <taxon>Panicum</taxon>
        <taxon>Panicum sect. Panicum</taxon>
    </lineage>
</organism>
<dbReference type="EMBL" id="PQIB02000006">
    <property type="protein sequence ID" value="RLN12168.1"/>
    <property type="molecule type" value="Genomic_DNA"/>
</dbReference>
<reference evidence="3" key="1">
    <citation type="journal article" date="2019" name="Nat. Commun.">
        <title>The genome of broomcorn millet.</title>
        <authorList>
            <person name="Zou C."/>
            <person name="Miki D."/>
            <person name="Li D."/>
            <person name="Tang Q."/>
            <person name="Xiao L."/>
            <person name="Rajput S."/>
            <person name="Deng P."/>
            <person name="Jia W."/>
            <person name="Huang R."/>
            <person name="Zhang M."/>
            <person name="Sun Y."/>
            <person name="Hu J."/>
            <person name="Fu X."/>
            <person name="Schnable P.S."/>
            <person name="Li F."/>
            <person name="Zhang H."/>
            <person name="Feng B."/>
            <person name="Zhu X."/>
            <person name="Liu R."/>
            <person name="Schnable J.C."/>
            <person name="Zhu J.-K."/>
            <person name="Zhang H."/>
        </authorList>
    </citation>
    <scope>NUCLEOTIDE SEQUENCE [LARGE SCALE GENOMIC DNA]</scope>
</reference>
<keyword evidence="3" id="KW-1185">Reference proteome</keyword>
<dbReference type="AlphaFoldDB" id="A0A3L6S197"/>
<evidence type="ECO:0000313" key="2">
    <source>
        <dbReference type="EMBL" id="RLN12168.1"/>
    </source>
</evidence>
<evidence type="ECO:0000256" key="1">
    <source>
        <dbReference type="SAM" id="MobiDB-lite"/>
    </source>
</evidence>
<feature type="region of interest" description="Disordered" evidence="1">
    <location>
        <begin position="19"/>
        <end position="48"/>
    </location>
</feature>